<dbReference type="GO" id="GO:0045892">
    <property type="term" value="P:negative regulation of DNA-templated transcription"/>
    <property type="evidence" value="ECO:0007669"/>
    <property type="project" value="UniProtKB-ARBA"/>
</dbReference>
<sequence>MDHNHFKKEALDRIKRAKGHLAKVQEMLEEGAYCPDIIHQNRAVQAALKKVDEVVLHGHLHSCVMKDMHGENSEKMVAEIVDLFKRND</sequence>
<dbReference type="Proteomes" id="UP000034329">
    <property type="component" value="Unassembled WGS sequence"/>
</dbReference>
<comment type="caution">
    <text evidence="1">The sequence shown here is derived from an EMBL/GenBank/DDBJ whole genome shotgun (WGS) entry which is preliminary data.</text>
</comment>
<dbReference type="InterPro" id="IPR003735">
    <property type="entry name" value="Metal_Tscrpt_repr"/>
</dbReference>
<evidence type="ECO:0000313" key="1">
    <source>
        <dbReference type="EMBL" id="KKU09906.1"/>
    </source>
</evidence>
<dbReference type="AlphaFoldDB" id="A0A0G1MNH1"/>
<dbReference type="InterPro" id="IPR038390">
    <property type="entry name" value="Metal_Tscrpt_repr_sf"/>
</dbReference>
<dbReference type="Gene3D" id="1.20.58.1000">
    <property type="entry name" value="Metal-sensitive repressor, helix protomer"/>
    <property type="match status" value="1"/>
</dbReference>
<accession>A0A0G1MNH1</accession>
<reference evidence="1 2" key="1">
    <citation type="journal article" date="2015" name="Nature">
        <title>rRNA introns, odd ribosomes, and small enigmatic genomes across a large radiation of phyla.</title>
        <authorList>
            <person name="Brown C.T."/>
            <person name="Hug L.A."/>
            <person name="Thomas B.C."/>
            <person name="Sharon I."/>
            <person name="Castelle C.J."/>
            <person name="Singh A."/>
            <person name="Wilkins M.J."/>
            <person name="Williams K.H."/>
            <person name="Banfield J.F."/>
        </authorList>
    </citation>
    <scope>NUCLEOTIDE SEQUENCE [LARGE SCALE GENOMIC DNA]</scope>
</reference>
<evidence type="ECO:0000313" key="2">
    <source>
        <dbReference type="Proteomes" id="UP000034329"/>
    </source>
</evidence>
<gene>
    <name evidence="1" type="ORF">UX13_C0026G0022</name>
</gene>
<name>A0A0G1MNH1_9BACT</name>
<dbReference type="EMBL" id="LCLA01000026">
    <property type="protein sequence ID" value="KKU09906.1"/>
    <property type="molecule type" value="Genomic_DNA"/>
</dbReference>
<dbReference type="Pfam" id="PF02583">
    <property type="entry name" value="Trns_repr_metal"/>
    <property type="match status" value="1"/>
</dbReference>
<dbReference type="PANTHER" id="PTHR33677">
    <property type="entry name" value="TRANSCRIPTIONAL REPRESSOR FRMR-RELATED"/>
    <property type="match status" value="1"/>
</dbReference>
<dbReference type="CDD" id="cd10148">
    <property type="entry name" value="CsoR-like_DUF156"/>
    <property type="match status" value="1"/>
</dbReference>
<proteinExistence type="predicted"/>
<dbReference type="GO" id="GO:0046872">
    <property type="term" value="F:metal ion binding"/>
    <property type="evidence" value="ECO:0007669"/>
    <property type="project" value="InterPro"/>
</dbReference>
<evidence type="ECO:0008006" key="3">
    <source>
        <dbReference type="Google" id="ProtNLM"/>
    </source>
</evidence>
<dbReference type="GO" id="GO:0003677">
    <property type="term" value="F:DNA binding"/>
    <property type="evidence" value="ECO:0007669"/>
    <property type="project" value="InterPro"/>
</dbReference>
<protein>
    <recommendedName>
        <fullName evidence="3">Copper-sensing transcriptional repressor CsoR</fullName>
    </recommendedName>
</protein>
<organism evidence="1 2">
    <name type="scientific">Candidatus Woesebacteria bacterium GW2011_GWB1_45_5</name>
    <dbReference type="NCBI Taxonomy" id="1618581"/>
    <lineage>
        <taxon>Bacteria</taxon>
        <taxon>Candidatus Woeseibacteriota</taxon>
    </lineage>
</organism>